<dbReference type="GO" id="GO:0020037">
    <property type="term" value="F:heme binding"/>
    <property type="evidence" value="ECO:0007669"/>
    <property type="project" value="InterPro"/>
</dbReference>
<protein>
    <submittedName>
        <fullName evidence="8">Related to cytochrome p450</fullName>
    </submittedName>
</protein>
<evidence type="ECO:0000256" key="2">
    <source>
        <dbReference type="ARBA" id="ARBA00022723"/>
    </source>
</evidence>
<keyword evidence="4 5" id="KW-0408">Iron</keyword>
<evidence type="ECO:0000313" key="9">
    <source>
        <dbReference type="Proteomes" id="UP000184330"/>
    </source>
</evidence>
<keyword evidence="3 6" id="KW-0560">Oxidoreductase</keyword>
<accession>A0A1L7XT56</accession>
<dbReference type="STRING" id="576137.A0A1L7XT56"/>
<sequence length="545" mass="60887">MAVIPTTQSLIVGLIILGAFYIYKRFFTLRNNSGLPLPPGPPAESFFGHFRTVPLLNPEYSYIKWGKEYGMSRILSLVLYSVFGERIMLTLGYDTVASDVLYFNILGRPVVVLNSVKAAVDLLNKKGSNYQDRPRFVLFEVMGWGMTLTFLRSGPKFQLHRKLIQTNLTKSAIVKYQPLQELEARIAVNGIMQDPKNWDAITRRFSSAIVLSIGFGVTIDSNSHPYLKLTEDANYATTNGGSPASTIVDYFPIFKYVPNWLARSSPLKHARDWKYAILNLHEIPFANLQKEIKEGIAQKCIAQTLLEQYAAREKKGEVNDLSIEDIKGACGAIFIAGANTTWSTILICILNLLMNPAVLKKAQAEVDAVVGSDRLPNFEDRERLRYIDFIVQEAFRWAPLSPLGVPHRSIEDDTYKGMFIPAGSTIYANARAMCYDETIYKNPSQFNPDRFTPKDEGGASEPFAQGPFGFGRRICPGNHLAAASLWMILTTILHTMDILPAVDKDGKEIPPVVALSNGLSSHPEHFEVQLKPRSKEAEELLANSI</sequence>
<evidence type="ECO:0000256" key="7">
    <source>
        <dbReference type="SAM" id="Phobius"/>
    </source>
</evidence>
<keyword evidence="6" id="KW-0503">Monooxygenase</keyword>
<dbReference type="GO" id="GO:0004497">
    <property type="term" value="F:monooxygenase activity"/>
    <property type="evidence" value="ECO:0007669"/>
    <property type="project" value="UniProtKB-KW"/>
</dbReference>
<evidence type="ECO:0000256" key="3">
    <source>
        <dbReference type="ARBA" id="ARBA00023002"/>
    </source>
</evidence>
<dbReference type="Pfam" id="PF00067">
    <property type="entry name" value="p450"/>
    <property type="match status" value="1"/>
</dbReference>
<dbReference type="PRINTS" id="PR00463">
    <property type="entry name" value="EP450I"/>
</dbReference>
<dbReference type="SUPFAM" id="SSF48264">
    <property type="entry name" value="Cytochrome P450"/>
    <property type="match status" value="1"/>
</dbReference>
<dbReference type="CDD" id="cd11065">
    <property type="entry name" value="CYP64-like"/>
    <property type="match status" value="1"/>
</dbReference>
<dbReference type="PANTHER" id="PTHR46300">
    <property type="entry name" value="P450, PUTATIVE (EUROFUNG)-RELATED-RELATED"/>
    <property type="match status" value="1"/>
</dbReference>
<feature type="binding site" description="axial binding residue" evidence="5">
    <location>
        <position position="475"/>
    </location>
    <ligand>
        <name>heme</name>
        <dbReference type="ChEBI" id="CHEBI:30413"/>
    </ligand>
    <ligandPart>
        <name>Fe</name>
        <dbReference type="ChEBI" id="CHEBI:18248"/>
    </ligandPart>
</feature>
<dbReference type="EMBL" id="FJOG01000052">
    <property type="protein sequence ID" value="CZR68223.1"/>
    <property type="molecule type" value="Genomic_DNA"/>
</dbReference>
<evidence type="ECO:0000313" key="8">
    <source>
        <dbReference type="EMBL" id="CZR68223.1"/>
    </source>
</evidence>
<keyword evidence="2 5" id="KW-0479">Metal-binding</keyword>
<name>A0A1L7XT56_9HELO</name>
<dbReference type="Gene3D" id="1.10.630.10">
    <property type="entry name" value="Cytochrome P450"/>
    <property type="match status" value="1"/>
</dbReference>
<keyword evidence="7" id="KW-0812">Transmembrane</keyword>
<comment type="similarity">
    <text evidence="1 6">Belongs to the cytochrome P450 family.</text>
</comment>
<dbReference type="GO" id="GO:0005506">
    <property type="term" value="F:iron ion binding"/>
    <property type="evidence" value="ECO:0007669"/>
    <property type="project" value="InterPro"/>
</dbReference>
<comment type="cofactor">
    <cofactor evidence="5">
        <name>heme</name>
        <dbReference type="ChEBI" id="CHEBI:30413"/>
    </cofactor>
</comment>
<organism evidence="8 9">
    <name type="scientific">Phialocephala subalpina</name>
    <dbReference type="NCBI Taxonomy" id="576137"/>
    <lineage>
        <taxon>Eukaryota</taxon>
        <taxon>Fungi</taxon>
        <taxon>Dikarya</taxon>
        <taxon>Ascomycota</taxon>
        <taxon>Pezizomycotina</taxon>
        <taxon>Leotiomycetes</taxon>
        <taxon>Helotiales</taxon>
        <taxon>Mollisiaceae</taxon>
        <taxon>Phialocephala</taxon>
        <taxon>Phialocephala fortinii species complex</taxon>
    </lineage>
</organism>
<dbReference type="PRINTS" id="PR00385">
    <property type="entry name" value="P450"/>
</dbReference>
<gene>
    <name evidence="8" type="ORF">PAC_18122</name>
</gene>
<dbReference type="InterPro" id="IPR001128">
    <property type="entry name" value="Cyt_P450"/>
</dbReference>
<dbReference type="AlphaFoldDB" id="A0A1L7XT56"/>
<keyword evidence="7" id="KW-1133">Transmembrane helix</keyword>
<dbReference type="GO" id="GO:0016705">
    <property type="term" value="F:oxidoreductase activity, acting on paired donors, with incorporation or reduction of molecular oxygen"/>
    <property type="evidence" value="ECO:0007669"/>
    <property type="project" value="InterPro"/>
</dbReference>
<dbReference type="OrthoDB" id="2789670at2759"/>
<dbReference type="PANTHER" id="PTHR46300:SF5">
    <property type="entry name" value="CYTOCHROME P450"/>
    <property type="match status" value="1"/>
</dbReference>
<evidence type="ECO:0000256" key="4">
    <source>
        <dbReference type="ARBA" id="ARBA00023004"/>
    </source>
</evidence>
<dbReference type="InterPro" id="IPR036396">
    <property type="entry name" value="Cyt_P450_sf"/>
</dbReference>
<evidence type="ECO:0000256" key="5">
    <source>
        <dbReference type="PIRSR" id="PIRSR602401-1"/>
    </source>
</evidence>
<dbReference type="InterPro" id="IPR002401">
    <property type="entry name" value="Cyt_P450_E_grp-I"/>
</dbReference>
<keyword evidence="7" id="KW-0472">Membrane</keyword>
<dbReference type="InterPro" id="IPR017972">
    <property type="entry name" value="Cyt_P450_CS"/>
</dbReference>
<evidence type="ECO:0000256" key="1">
    <source>
        <dbReference type="ARBA" id="ARBA00010617"/>
    </source>
</evidence>
<proteinExistence type="inferred from homology"/>
<evidence type="ECO:0000256" key="6">
    <source>
        <dbReference type="RuleBase" id="RU000461"/>
    </source>
</evidence>
<keyword evidence="9" id="KW-1185">Reference proteome</keyword>
<feature type="transmembrane region" description="Helical" evidence="7">
    <location>
        <begin position="74"/>
        <end position="93"/>
    </location>
</feature>
<dbReference type="Proteomes" id="UP000184330">
    <property type="component" value="Unassembled WGS sequence"/>
</dbReference>
<dbReference type="PROSITE" id="PS00086">
    <property type="entry name" value="CYTOCHROME_P450"/>
    <property type="match status" value="1"/>
</dbReference>
<feature type="transmembrane region" description="Helical" evidence="7">
    <location>
        <begin position="6"/>
        <end position="23"/>
    </location>
</feature>
<dbReference type="InterPro" id="IPR050364">
    <property type="entry name" value="Cytochrome_P450_fung"/>
</dbReference>
<keyword evidence="5 6" id="KW-0349">Heme</keyword>
<reference evidence="8 9" key="1">
    <citation type="submission" date="2016-03" db="EMBL/GenBank/DDBJ databases">
        <authorList>
            <person name="Ploux O."/>
        </authorList>
    </citation>
    <scope>NUCLEOTIDE SEQUENCE [LARGE SCALE GENOMIC DNA]</scope>
    <source>
        <strain evidence="8 9">UAMH 11012</strain>
    </source>
</reference>